<proteinExistence type="predicted"/>
<dbReference type="AlphaFoldDB" id="A0A9P7JMU7"/>
<evidence type="ECO:0000313" key="2">
    <source>
        <dbReference type="Proteomes" id="UP000823399"/>
    </source>
</evidence>
<protein>
    <submittedName>
        <fullName evidence="1">Uncharacterized protein</fullName>
    </submittedName>
</protein>
<gene>
    <name evidence="1" type="ORF">F5147DRAFT_657842</name>
</gene>
<reference evidence="1" key="1">
    <citation type="journal article" date="2020" name="New Phytol.">
        <title>Comparative genomics reveals dynamic genome evolution in host specialist ectomycorrhizal fungi.</title>
        <authorList>
            <person name="Lofgren L.A."/>
            <person name="Nguyen N.H."/>
            <person name="Vilgalys R."/>
            <person name="Ruytinx J."/>
            <person name="Liao H.L."/>
            <person name="Branco S."/>
            <person name="Kuo A."/>
            <person name="LaButti K."/>
            <person name="Lipzen A."/>
            <person name="Andreopoulos W."/>
            <person name="Pangilinan J."/>
            <person name="Riley R."/>
            <person name="Hundley H."/>
            <person name="Na H."/>
            <person name="Barry K."/>
            <person name="Grigoriev I.V."/>
            <person name="Stajich J.E."/>
            <person name="Kennedy P.G."/>
        </authorList>
    </citation>
    <scope>NUCLEOTIDE SEQUENCE</scope>
    <source>
        <strain evidence="1">FC423</strain>
    </source>
</reference>
<dbReference type="OrthoDB" id="107110at2759"/>
<dbReference type="GeneID" id="64696598"/>
<organism evidence="1 2">
    <name type="scientific">Suillus discolor</name>
    <dbReference type="NCBI Taxonomy" id="1912936"/>
    <lineage>
        <taxon>Eukaryota</taxon>
        <taxon>Fungi</taxon>
        <taxon>Dikarya</taxon>
        <taxon>Basidiomycota</taxon>
        <taxon>Agaricomycotina</taxon>
        <taxon>Agaricomycetes</taxon>
        <taxon>Agaricomycetidae</taxon>
        <taxon>Boletales</taxon>
        <taxon>Suillineae</taxon>
        <taxon>Suillaceae</taxon>
        <taxon>Suillus</taxon>
    </lineage>
</organism>
<evidence type="ECO:0000313" key="1">
    <source>
        <dbReference type="EMBL" id="KAG2091835.1"/>
    </source>
</evidence>
<dbReference type="Proteomes" id="UP000823399">
    <property type="component" value="Unassembled WGS sequence"/>
</dbReference>
<name>A0A9P7JMU7_9AGAM</name>
<sequence>MSQNLTNRAVKLPVDKMDSDLGPDDMKRVSQFFISDKMWRHHHAELSHITRKHETIQCLSDLPYIAVLLDLNVVLDPRIFIVFLPTKSHTPQAGLSISDGTKRYLLILHSLWLTQRKTVQSLFKLEISINKYRIQAEDMIQDMLSEAPMLPSVDAVQL</sequence>
<dbReference type="EMBL" id="JABBWM010000094">
    <property type="protein sequence ID" value="KAG2091835.1"/>
    <property type="molecule type" value="Genomic_DNA"/>
</dbReference>
<dbReference type="RefSeq" id="XP_041286658.1">
    <property type="nucleotide sequence ID" value="XM_041434339.1"/>
</dbReference>
<comment type="caution">
    <text evidence="1">The sequence shown here is derived from an EMBL/GenBank/DDBJ whole genome shotgun (WGS) entry which is preliminary data.</text>
</comment>
<accession>A0A9P7JMU7</accession>
<keyword evidence="2" id="KW-1185">Reference proteome</keyword>